<evidence type="ECO:0000256" key="4">
    <source>
        <dbReference type="ARBA" id="ARBA00022840"/>
    </source>
</evidence>
<evidence type="ECO:0000256" key="1">
    <source>
        <dbReference type="ARBA" id="ARBA00010899"/>
    </source>
</evidence>
<dbReference type="GO" id="GO:0008017">
    <property type="term" value="F:microtubule binding"/>
    <property type="evidence" value="ECO:0007669"/>
    <property type="project" value="InterPro"/>
</dbReference>
<dbReference type="InterPro" id="IPR027417">
    <property type="entry name" value="P-loop_NTPase"/>
</dbReference>
<dbReference type="EMBL" id="QZWG01000008">
    <property type="protein sequence ID" value="RZB97390.1"/>
    <property type="molecule type" value="Genomic_DNA"/>
</dbReference>
<dbReference type="Gene3D" id="3.40.850.10">
    <property type="entry name" value="Kinesin motor domain"/>
    <property type="match status" value="1"/>
</dbReference>
<dbReference type="SMART" id="SM00129">
    <property type="entry name" value="KISc"/>
    <property type="match status" value="1"/>
</dbReference>
<organism evidence="11 12">
    <name type="scientific">Glycine soja</name>
    <name type="common">Wild soybean</name>
    <dbReference type="NCBI Taxonomy" id="3848"/>
    <lineage>
        <taxon>Eukaryota</taxon>
        <taxon>Viridiplantae</taxon>
        <taxon>Streptophyta</taxon>
        <taxon>Embryophyta</taxon>
        <taxon>Tracheophyta</taxon>
        <taxon>Spermatophyta</taxon>
        <taxon>Magnoliopsida</taxon>
        <taxon>eudicotyledons</taxon>
        <taxon>Gunneridae</taxon>
        <taxon>Pentapetalae</taxon>
        <taxon>rosids</taxon>
        <taxon>fabids</taxon>
        <taxon>Fabales</taxon>
        <taxon>Fabaceae</taxon>
        <taxon>Papilionoideae</taxon>
        <taxon>50 kb inversion clade</taxon>
        <taxon>NPAAA clade</taxon>
        <taxon>indigoferoid/millettioid clade</taxon>
        <taxon>Phaseoleae</taxon>
        <taxon>Glycine</taxon>
        <taxon>Glycine subgen. Soja</taxon>
    </lineage>
</organism>
<keyword evidence="2" id="KW-0493">Microtubule</keyword>
<comment type="similarity">
    <text evidence="1">Belongs to the TRAFAC class myosin-kinesin ATPase superfamily. Kinesin family. KIN-14 subfamily.</text>
</comment>
<evidence type="ECO:0000256" key="3">
    <source>
        <dbReference type="ARBA" id="ARBA00022741"/>
    </source>
</evidence>
<dbReference type="GO" id="GO:0005874">
    <property type="term" value="C:microtubule"/>
    <property type="evidence" value="ECO:0007669"/>
    <property type="project" value="UniProtKB-KW"/>
</dbReference>
<evidence type="ECO:0000259" key="10">
    <source>
        <dbReference type="PROSITE" id="PS50067"/>
    </source>
</evidence>
<feature type="coiled-coil region" evidence="8">
    <location>
        <begin position="729"/>
        <end position="784"/>
    </location>
</feature>
<protein>
    <submittedName>
        <fullName evidence="11">Kinesin-like protein KIN-14Q isoform A</fullName>
    </submittedName>
</protein>
<dbReference type="InterPro" id="IPR027640">
    <property type="entry name" value="Kinesin-like_fam"/>
</dbReference>
<dbReference type="GO" id="GO:0007018">
    <property type="term" value="P:microtubule-based movement"/>
    <property type="evidence" value="ECO:0007669"/>
    <property type="project" value="InterPro"/>
</dbReference>
<dbReference type="SUPFAM" id="SSF52540">
    <property type="entry name" value="P-loop containing nucleoside triphosphate hydrolases"/>
    <property type="match status" value="1"/>
</dbReference>
<feature type="binding site" evidence="7">
    <location>
        <begin position="465"/>
        <end position="472"/>
    </location>
    <ligand>
        <name>ATP</name>
        <dbReference type="ChEBI" id="CHEBI:30616"/>
    </ligand>
</feature>
<dbReference type="PROSITE" id="PS00411">
    <property type="entry name" value="KINESIN_MOTOR_1"/>
    <property type="match status" value="1"/>
</dbReference>
<evidence type="ECO:0000256" key="7">
    <source>
        <dbReference type="PROSITE-ProRule" id="PRU00283"/>
    </source>
</evidence>
<dbReference type="PROSITE" id="PS50067">
    <property type="entry name" value="KINESIN_MOTOR_2"/>
    <property type="match status" value="1"/>
</dbReference>
<proteinExistence type="inferred from homology"/>
<keyword evidence="4 7" id="KW-0067">ATP-binding</keyword>
<dbReference type="PANTHER" id="PTHR47972:SF35">
    <property type="entry name" value="KINESIN-LIKE PROTEIN KIN-14Q"/>
    <property type="match status" value="1"/>
</dbReference>
<dbReference type="GO" id="GO:0005524">
    <property type="term" value="F:ATP binding"/>
    <property type="evidence" value="ECO:0007669"/>
    <property type="project" value="UniProtKB-UniRule"/>
</dbReference>
<dbReference type="FunFam" id="3.40.850.10:FF:000057">
    <property type="entry name" value="kinesin-like protein KIN-14R"/>
    <property type="match status" value="1"/>
</dbReference>
<name>A0A445JFZ8_GLYSO</name>
<sequence>MEDNNQWCLYDHDPLLLTDVSLQQESSSYTHCPNSLSQASLSSRSLAMADEPVSRGDSPSIGFSQENGRFEGNSVKFDDPNVKNVFDGRSILGYSLTSPDLVICGSPDIAGISYGDSPELSKNKHSKDVEQSMELSLENGIKGSQVEVDNGHKIPTVKFSNFCQTFEQEEKPLSPEASFELLPPLVTRNESPQDHPPRDTEMLEDIGVSQEAEMESSEDTEDIGMEEKFKRLKREFDCQRKELTETRRELGEIKRENQQKSRECQEAWNSLKELQNELMRKSMHVGSLAFAIEGQVKEKSKWFSSLRDLTRKLKIMKMEHIKLLEEAEASKKYQADMREMGLIIKSKINEQLESHEDLKSKYIEGAKERKDLYNKVLELTGNIRVFCRCRPLNAEEISAGATMALDFEFAKDGDLTVMSNGAPKRNFKFDAVFGPQAEQADIFEDTAPFATSVLDGYNVCIFAYGQTGTGKTFTMEGTEEARGVNFRTLEKMFDIIKERQKLYCYDISVSVLEVYNEQIRDLLVAGNHPGTAAKRLEIRQAGEGMHHIPGLVEAHVNNMTEVWEVLQTGSNARAVSSTNANEHSSRSHCIHCVMVKGENLLNGECTRSKLWLVDLAGSERVAKTEVHGDRLKETQNINRSLSALGDVISALATKSSHIPFRNSKLTHLLQDSLGGDSKALMFVQISPNENDLSETICSLNFASRVRGIELGPARKQLDTVELLRHKQMAEKVKQEVRLKDLQIKKMEETIHGLESKMKESDNKNKNLQEKVKELESQLLVERKLARQHVDSKIAEQHQMKHQEEQNNTLMRPALASRPLGSLKNFNDPVSGGGWCKDQQINSAKPLAENNILKPCIPFSTMESSIKCIDHAEKENNPDMADKALLPKRPGRASTICMMTPRVPSAIASRRNSLIPLPSIPSLTQFQSPLLPKLTNQADQKDVNGELETNCVPAQTHCESPKEVRIGVKRIGSILRRSLHKKIQMKSPLQQHMRKVGVNVGMEKVRVSIGSRGRLAPRGQVGSGRRGGGAKDIQQKNSQKEKERGWI</sequence>
<dbReference type="PRINTS" id="PR00380">
    <property type="entry name" value="KINESINHEAVY"/>
</dbReference>
<accession>A0A445JFZ8</accession>
<evidence type="ECO:0000256" key="9">
    <source>
        <dbReference type="SAM" id="MobiDB-lite"/>
    </source>
</evidence>
<feature type="region of interest" description="Disordered" evidence="9">
    <location>
        <begin position="1008"/>
        <end position="1046"/>
    </location>
</feature>
<feature type="coiled-coil region" evidence="8">
    <location>
        <begin position="229"/>
        <end position="277"/>
    </location>
</feature>
<evidence type="ECO:0000256" key="2">
    <source>
        <dbReference type="ARBA" id="ARBA00022701"/>
    </source>
</evidence>
<evidence type="ECO:0000256" key="5">
    <source>
        <dbReference type="ARBA" id="ARBA00023054"/>
    </source>
</evidence>
<dbReference type="CDD" id="cd01366">
    <property type="entry name" value="KISc_C_terminal"/>
    <property type="match status" value="1"/>
</dbReference>
<keyword evidence="6 7" id="KW-0505">Motor protein</keyword>
<gene>
    <name evidence="11" type="ORF">D0Y65_020837</name>
</gene>
<dbReference type="InterPro" id="IPR019821">
    <property type="entry name" value="Kinesin_motor_CS"/>
</dbReference>
<dbReference type="GO" id="GO:0003777">
    <property type="term" value="F:microtubule motor activity"/>
    <property type="evidence" value="ECO:0007669"/>
    <property type="project" value="InterPro"/>
</dbReference>
<keyword evidence="3 7" id="KW-0547">Nucleotide-binding</keyword>
<keyword evidence="12" id="KW-1185">Reference proteome</keyword>
<dbReference type="Pfam" id="PF00225">
    <property type="entry name" value="Kinesin"/>
    <property type="match status" value="1"/>
</dbReference>
<keyword evidence="5 8" id="KW-0175">Coiled coil</keyword>
<evidence type="ECO:0000313" key="12">
    <source>
        <dbReference type="Proteomes" id="UP000289340"/>
    </source>
</evidence>
<dbReference type="InterPro" id="IPR036961">
    <property type="entry name" value="Kinesin_motor_dom_sf"/>
</dbReference>
<evidence type="ECO:0000313" key="11">
    <source>
        <dbReference type="EMBL" id="RZB97390.1"/>
    </source>
</evidence>
<feature type="domain" description="Kinesin motor" evidence="10">
    <location>
        <begin position="382"/>
        <end position="708"/>
    </location>
</feature>
<dbReference type="Proteomes" id="UP000289340">
    <property type="component" value="Chromosome 8"/>
</dbReference>
<evidence type="ECO:0000256" key="8">
    <source>
        <dbReference type="SAM" id="Coils"/>
    </source>
</evidence>
<dbReference type="AlphaFoldDB" id="A0A445JFZ8"/>
<feature type="compositionally biased region" description="Basic and acidic residues" evidence="9">
    <location>
        <begin position="1037"/>
        <end position="1046"/>
    </location>
</feature>
<reference evidence="11 12" key="1">
    <citation type="submission" date="2018-09" db="EMBL/GenBank/DDBJ databases">
        <title>A high-quality reference genome of wild soybean provides a powerful tool to mine soybean genomes.</title>
        <authorList>
            <person name="Xie M."/>
            <person name="Chung C.Y.L."/>
            <person name="Li M.-W."/>
            <person name="Wong F.-L."/>
            <person name="Chan T.-F."/>
            <person name="Lam H.-M."/>
        </authorList>
    </citation>
    <scope>NUCLEOTIDE SEQUENCE [LARGE SCALE GENOMIC DNA]</scope>
    <source>
        <strain evidence="12">cv. W05</strain>
        <tissue evidence="11">Hypocotyl of etiolated seedlings</tissue>
    </source>
</reference>
<dbReference type="PANTHER" id="PTHR47972">
    <property type="entry name" value="KINESIN-LIKE PROTEIN KLP-3"/>
    <property type="match status" value="1"/>
</dbReference>
<dbReference type="Gramene" id="XM_028388360.1">
    <property type="protein sequence ID" value="XP_028244161.1"/>
    <property type="gene ID" value="LOC114422145"/>
</dbReference>
<evidence type="ECO:0000256" key="6">
    <source>
        <dbReference type="ARBA" id="ARBA00023175"/>
    </source>
</evidence>
<dbReference type="InterPro" id="IPR001752">
    <property type="entry name" value="Kinesin_motor_dom"/>
</dbReference>
<comment type="caution">
    <text evidence="11">The sequence shown here is derived from an EMBL/GenBank/DDBJ whole genome shotgun (WGS) entry which is preliminary data.</text>
</comment>